<feature type="transmembrane region" description="Helical" evidence="5">
    <location>
        <begin position="410"/>
        <end position="430"/>
    </location>
</feature>
<feature type="transmembrane region" description="Helical" evidence="5">
    <location>
        <begin position="109"/>
        <end position="128"/>
    </location>
</feature>
<dbReference type="GO" id="GO:0022857">
    <property type="term" value="F:transmembrane transporter activity"/>
    <property type="evidence" value="ECO:0007669"/>
    <property type="project" value="InterPro"/>
</dbReference>
<dbReference type="InterPro" id="IPR036259">
    <property type="entry name" value="MFS_trans_sf"/>
</dbReference>
<keyword evidence="2 5" id="KW-0812">Transmembrane</keyword>
<evidence type="ECO:0000256" key="3">
    <source>
        <dbReference type="ARBA" id="ARBA00022989"/>
    </source>
</evidence>
<dbReference type="VEuPathDB" id="FungiDB:BO71DRAFT_347291"/>
<protein>
    <submittedName>
        <fullName evidence="7">MFS general substrate transporter</fullName>
    </submittedName>
</protein>
<keyword evidence="3 5" id="KW-1133">Transmembrane helix</keyword>
<dbReference type="InterPro" id="IPR020846">
    <property type="entry name" value="MFS_dom"/>
</dbReference>
<reference evidence="7 8" key="1">
    <citation type="submission" date="2018-02" db="EMBL/GenBank/DDBJ databases">
        <title>The genomes of Aspergillus section Nigri reveals drivers in fungal speciation.</title>
        <authorList>
            <consortium name="DOE Joint Genome Institute"/>
            <person name="Vesth T.C."/>
            <person name="Nybo J."/>
            <person name="Theobald S."/>
            <person name="Brandl J."/>
            <person name="Frisvad J.C."/>
            <person name="Nielsen K.F."/>
            <person name="Lyhne E.K."/>
            <person name="Kogle M.E."/>
            <person name="Kuo A."/>
            <person name="Riley R."/>
            <person name="Clum A."/>
            <person name="Nolan M."/>
            <person name="Lipzen A."/>
            <person name="Salamov A."/>
            <person name="Henrissat B."/>
            <person name="Wiebenga A."/>
            <person name="De vries R.P."/>
            <person name="Grigoriev I.V."/>
            <person name="Mortensen U.H."/>
            <person name="Andersen M.R."/>
            <person name="Baker S.E."/>
        </authorList>
    </citation>
    <scope>NUCLEOTIDE SEQUENCE [LARGE SCALE GENOMIC DNA]</scope>
    <source>
        <strain evidence="7 8">CBS 707.79</strain>
    </source>
</reference>
<accession>A0A319DI97</accession>
<evidence type="ECO:0000256" key="2">
    <source>
        <dbReference type="ARBA" id="ARBA00022692"/>
    </source>
</evidence>
<evidence type="ECO:0000256" key="4">
    <source>
        <dbReference type="ARBA" id="ARBA00023136"/>
    </source>
</evidence>
<dbReference type="CDD" id="cd17323">
    <property type="entry name" value="MFS_Tpo1_MDR_like"/>
    <property type="match status" value="1"/>
</dbReference>
<dbReference type="Pfam" id="PF07690">
    <property type="entry name" value="MFS_1"/>
    <property type="match status" value="1"/>
</dbReference>
<dbReference type="SUPFAM" id="SSF103473">
    <property type="entry name" value="MFS general substrate transporter"/>
    <property type="match status" value="1"/>
</dbReference>
<feature type="transmembrane region" description="Helical" evidence="5">
    <location>
        <begin position="479"/>
        <end position="498"/>
    </location>
</feature>
<feature type="domain" description="Major facilitator superfamily (MFS) profile" evidence="6">
    <location>
        <begin position="74"/>
        <end position="502"/>
    </location>
</feature>
<dbReference type="InterPro" id="IPR011701">
    <property type="entry name" value="MFS"/>
</dbReference>
<proteinExistence type="predicted"/>
<dbReference type="Gene3D" id="1.20.1250.20">
    <property type="entry name" value="MFS general substrate transporter like domains"/>
    <property type="match status" value="1"/>
</dbReference>
<feature type="transmembrane region" description="Helical" evidence="5">
    <location>
        <begin position="198"/>
        <end position="220"/>
    </location>
</feature>
<dbReference type="FunFam" id="1.20.1250.20:FF:000011">
    <property type="entry name" value="MFS multidrug transporter, putative"/>
    <property type="match status" value="1"/>
</dbReference>
<feature type="transmembrane region" description="Helical" evidence="5">
    <location>
        <begin position="306"/>
        <end position="332"/>
    </location>
</feature>
<comment type="subcellular location">
    <subcellularLocation>
        <location evidence="1">Membrane</location>
        <topology evidence="1">Multi-pass membrane protein</topology>
    </subcellularLocation>
</comment>
<name>A0A319DI97_9EURO</name>
<dbReference type="PROSITE" id="PS50850">
    <property type="entry name" value="MFS"/>
    <property type="match status" value="1"/>
</dbReference>
<organism evidence="7 8">
    <name type="scientific">Aspergillus ellipticus CBS 707.79</name>
    <dbReference type="NCBI Taxonomy" id="1448320"/>
    <lineage>
        <taxon>Eukaryota</taxon>
        <taxon>Fungi</taxon>
        <taxon>Dikarya</taxon>
        <taxon>Ascomycota</taxon>
        <taxon>Pezizomycotina</taxon>
        <taxon>Eurotiomycetes</taxon>
        <taxon>Eurotiomycetidae</taxon>
        <taxon>Eurotiales</taxon>
        <taxon>Aspergillaceae</taxon>
        <taxon>Aspergillus</taxon>
        <taxon>Aspergillus subgen. Circumdati</taxon>
    </lineage>
</organism>
<evidence type="ECO:0000313" key="7">
    <source>
        <dbReference type="EMBL" id="PYH97260.1"/>
    </source>
</evidence>
<gene>
    <name evidence="7" type="ORF">BO71DRAFT_347291</name>
</gene>
<dbReference type="AlphaFoldDB" id="A0A319DI97"/>
<dbReference type="EMBL" id="KZ825826">
    <property type="protein sequence ID" value="PYH97260.1"/>
    <property type="molecule type" value="Genomic_DNA"/>
</dbReference>
<evidence type="ECO:0000256" key="5">
    <source>
        <dbReference type="SAM" id="Phobius"/>
    </source>
</evidence>
<evidence type="ECO:0000313" key="8">
    <source>
        <dbReference type="Proteomes" id="UP000247810"/>
    </source>
</evidence>
<evidence type="ECO:0000259" key="6">
    <source>
        <dbReference type="PROSITE" id="PS50850"/>
    </source>
</evidence>
<feature type="transmembrane region" description="Helical" evidence="5">
    <location>
        <begin position="344"/>
        <end position="364"/>
    </location>
</feature>
<dbReference type="Proteomes" id="UP000247810">
    <property type="component" value="Unassembled WGS sequence"/>
</dbReference>
<feature type="transmembrane region" description="Helical" evidence="5">
    <location>
        <begin position="140"/>
        <end position="158"/>
    </location>
</feature>
<feature type="transmembrane region" description="Helical" evidence="5">
    <location>
        <begin position="164"/>
        <end position="186"/>
    </location>
</feature>
<feature type="transmembrane region" description="Helical" evidence="5">
    <location>
        <begin position="385"/>
        <end position="404"/>
    </location>
</feature>
<dbReference type="OrthoDB" id="9986881at2759"/>
<sequence length="516" mass="55987">MVGPTNDDNHSGHTASHIKDQAEYHSTDNELLRHCHSTTILEQKLTPDPSFLVKFEKGDPEDPKNFNSWHKAYLTFQMSVLALAGALGSSIVAPGQSAIAEYVHVGEEVSVLATSLYILGWAVGPVLWGPISEVYGRRWGMLPAVFGLGLFSIATAVSKNAASIFITRFIGGIFGSAPISNVGAALSDIYTPKERGTAVTFLAMCITGGPTLAPIIGSAIVTDSRLGWRWTLWIESIFAFTIAIISTLTLRETYSPVLLKRKARRTREITGDGRYWHPHEKENIRIENAATQHFIRPLRMLFTESIMACVALYASFTYSLIYLCLQVFPIVFEEERGYSPVVASLPFLGILFGVMCALAINFASQAWYAKAMHRNGGKVIPEARLPPMLIGGLLLPAGLFWLGWTAAPKYSWVLPTVAGGFIGAGFNIIFQQCLNYLIDTYGPYSASAISANTTLRSLLAAGLPLAAKPMFHNLGVGPAASLLGGIACLALPIPLIFIKYGPSLRRKSNFAALGSE</sequence>
<dbReference type="PANTHER" id="PTHR23502:SF49">
    <property type="entry name" value="MAJOR FACILITATOR SUPERFAMILY (MFS) PROFILE DOMAIN-CONTAINING PROTEIN"/>
    <property type="match status" value="1"/>
</dbReference>
<keyword evidence="4 5" id="KW-0472">Membrane</keyword>
<evidence type="ECO:0000256" key="1">
    <source>
        <dbReference type="ARBA" id="ARBA00004141"/>
    </source>
</evidence>
<keyword evidence="8" id="KW-1185">Reference proteome</keyword>
<feature type="transmembrane region" description="Helical" evidence="5">
    <location>
        <begin position="72"/>
        <end position="93"/>
    </location>
</feature>
<feature type="transmembrane region" description="Helical" evidence="5">
    <location>
        <begin position="442"/>
        <end position="467"/>
    </location>
</feature>
<dbReference type="STRING" id="1448320.A0A319DI97"/>
<dbReference type="GO" id="GO:0005886">
    <property type="term" value="C:plasma membrane"/>
    <property type="evidence" value="ECO:0007669"/>
    <property type="project" value="TreeGrafter"/>
</dbReference>
<feature type="transmembrane region" description="Helical" evidence="5">
    <location>
        <begin position="232"/>
        <end position="250"/>
    </location>
</feature>
<dbReference type="PANTHER" id="PTHR23502">
    <property type="entry name" value="MAJOR FACILITATOR SUPERFAMILY"/>
    <property type="match status" value="1"/>
</dbReference>